<dbReference type="Proteomes" id="UP000887567">
    <property type="component" value="Unplaced"/>
</dbReference>
<dbReference type="AlphaFoldDB" id="A0A913YR93"/>
<feature type="transmembrane region" description="Helical" evidence="1">
    <location>
        <begin position="78"/>
        <end position="99"/>
    </location>
</feature>
<dbReference type="RefSeq" id="XP_028517568.1">
    <property type="nucleotide sequence ID" value="XM_028661767.1"/>
</dbReference>
<name>A0A913YR93_EXADI</name>
<feature type="transmembrane region" description="Helical" evidence="1">
    <location>
        <begin position="16"/>
        <end position="37"/>
    </location>
</feature>
<proteinExistence type="predicted"/>
<keyword evidence="3" id="KW-1185">Reference proteome</keyword>
<dbReference type="PANTHER" id="PTHR38640">
    <property type="entry name" value="GEO09659P1"/>
    <property type="match status" value="1"/>
</dbReference>
<dbReference type="GeneID" id="110247817"/>
<dbReference type="KEGG" id="epa:110247817"/>
<dbReference type="OMA" id="WAICKEI"/>
<organism evidence="2 3">
    <name type="scientific">Exaiptasia diaphana</name>
    <name type="common">Tropical sea anemone</name>
    <name type="synonym">Aiptasia pulchella</name>
    <dbReference type="NCBI Taxonomy" id="2652724"/>
    <lineage>
        <taxon>Eukaryota</taxon>
        <taxon>Metazoa</taxon>
        <taxon>Cnidaria</taxon>
        <taxon>Anthozoa</taxon>
        <taxon>Hexacorallia</taxon>
        <taxon>Actiniaria</taxon>
        <taxon>Aiptasiidae</taxon>
        <taxon>Exaiptasia</taxon>
    </lineage>
</organism>
<dbReference type="PANTHER" id="PTHR38640:SF1">
    <property type="entry name" value="GEO09659P1"/>
    <property type="match status" value="1"/>
</dbReference>
<dbReference type="EnsemblMetazoa" id="XM_028661767.1">
    <property type="protein sequence ID" value="XP_028517568.1"/>
    <property type="gene ID" value="LOC110247817"/>
</dbReference>
<keyword evidence="1" id="KW-1133">Transmembrane helix</keyword>
<sequence>MAAADVQKSLIKYLPYAGGVSYSVLALNTMGINLPFLGDNGRLIVFNSTLAFSHVGFGVYIYNRPILDVIKPSKTKRTIWSIFGSWMMNLGSVLFWAIAKELGPSNKFARAFIGLSAGGVFLYVATDLTNSLDKLKRSDFPIEEDRDSGNEDDEE</sequence>
<accession>A0A913YR93</accession>
<feature type="transmembrane region" description="Helical" evidence="1">
    <location>
        <begin position="111"/>
        <end position="128"/>
    </location>
</feature>
<dbReference type="OrthoDB" id="5915502at2759"/>
<evidence type="ECO:0000256" key="1">
    <source>
        <dbReference type="SAM" id="Phobius"/>
    </source>
</evidence>
<reference evidence="2" key="1">
    <citation type="submission" date="2022-11" db="UniProtKB">
        <authorList>
            <consortium name="EnsemblMetazoa"/>
        </authorList>
    </citation>
    <scope>IDENTIFICATION</scope>
</reference>
<feature type="transmembrane region" description="Helical" evidence="1">
    <location>
        <begin position="43"/>
        <end position="62"/>
    </location>
</feature>
<evidence type="ECO:0000313" key="3">
    <source>
        <dbReference type="Proteomes" id="UP000887567"/>
    </source>
</evidence>
<keyword evidence="1" id="KW-0812">Transmembrane</keyword>
<keyword evidence="1" id="KW-0472">Membrane</keyword>
<protein>
    <submittedName>
        <fullName evidence="2">Uncharacterized protein</fullName>
    </submittedName>
</protein>
<evidence type="ECO:0000313" key="2">
    <source>
        <dbReference type="EnsemblMetazoa" id="XP_028517568.1"/>
    </source>
</evidence>